<dbReference type="Proteomes" id="UP000050360">
    <property type="component" value="Unassembled WGS sequence"/>
</dbReference>
<dbReference type="AlphaFoldDB" id="A0A0P8CNI8"/>
<sequence>MAENDTDVIQTTETEIGGVKKTLKKFKRKCTVVRVAQAKGWRNVVVLDGKADKKYFFGKTPNAPPEINPGDELYVGFEELPYDLPGLKQKIILMTLDGFQLDWTMV</sequence>
<protein>
    <submittedName>
        <fullName evidence="1">Uncharacterized protein</fullName>
    </submittedName>
</protein>
<accession>A0A0P8CNI8</accession>
<reference evidence="1 2" key="1">
    <citation type="submission" date="2015-09" db="EMBL/GenBank/DDBJ databases">
        <title>A metagenomics-based metabolic model of nitrate-dependent anaerobic oxidation of methane by Methanoperedens-like archaea.</title>
        <authorList>
            <person name="Arshad A."/>
            <person name="Speth D.R."/>
            <person name="De Graaf R.M."/>
            <person name="Op Den Camp H.J."/>
            <person name="Jetten M.S."/>
            <person name="Welte C.U."/>
        </authorList>
    </citation>
    <scope>NUCLEOTIDE SEQUENCE [LARGE SCALE GENOMIC DNA]</scope>
</reference>
<organism evidence="1 2">
    <name type="scientific">Candidatus Methanoperedens nitratireducens</name>
    <dbReference type="NCBI Taxonomy" id="1392998"/>
    <lineage>
        <taxon>Archaea</taxon>
        <taxon>Methanobacteriati</taxon>
        <taxon>Methanobacteriota</taxon>
        <taxon>Stenosarchaea group</taxon>
        <taxon>Methanomicrobia</taxon>
        <taxon>Methanosarcinales</taxon>
        <taxon>ANME-2 cluster</taxon>
        <taxon>Candidatus Methanoperedentaceae</taxon>
        <taxon>Candidatus Methanoperedens</taxon>
    </lineage>
</organism>
<proteinExistence type="predicted"/>
<gene>
    <name evidence="1" type="ORF">MPEBLZ_00166</name>
</gene>
<comment type="caution">
    <text evidence="1">The sequence shown here is derived from an EMBL/GenBank/DDBJ whole genome shotgun (WGS) entry which is preliminary data.</text>
</comment>
<evidence type="ECO:0000313" key="1">
    <source>
        <dbReference type="EMBL" id="KPQ45285.1"/>
    </source>
</evidence>
<dbReference type="EMBL" id="LKCM01000015">
    <property type="protein sequence ID" value="KPQ45285.1"/>
    <property type="molecule type" value="Genomic_DNA"/>
</dbReference>
<evidence type="ECO:0000313" key="2">
    <source>
        <dbReference type="Proteomes" id="UP000050360"/>
    </source>
</evidence>
<name>A0A0P8CNI8_9EURY</name>